<keyword evidence="3" id="KW-1185">Reference proteome</keyword>
<keyword evidence="1" id="KW-1133">Transmembrane helix</keyword>
<reference evidence="2 3" key="1">
    <citation type="submission" date="2022-01" db="EMBL/GenBank/DDBJ databases">
        <title>Labilibaculum sp. nov, a marine bacterium isolated from Antarctica.</title>
        <authorList>
            <person name="Dai W."/>
        </authorList>
    </citation>
    <scope>NUCLEOTIDE SEQUENCE [LARGE SCALE GENOMIC DNA]</scope>
    <source>
        <strain evidence="2 3">DW002</strain>
    </source>
</reference>
<name>A0ABT5VM69_9BACT</name>
<evidence type="ECO:0000313" key="3">
    <source>
        <dbReference type="Proteomes" id="UP001528920"/>
    </source>
</evidence>
<evidence type="ECO:0008006" key="4">
    <source>
        <dbReference type="Google" id="ProtNLM"/>
    </source>
</evidence>
<evidence type="ECO:0000313" key="2">
    <source>
        <dbReference type="EMBL" id="MDE5416531.1"/>
    </source>
</evidence>
<sequence length="697" mass="80593">MDINIVTEHSLWWVLPFILVSFLLVFWLYFYKKPYHKDISLPKIILLSILKGTYFFCLLFLLLGPKLKYSSKRIEKPILVFAQDNSQSISVGKDSLKYLNEYPSVVENFIKSVSSEFTIHQLSFGNRVEELTSFTFLDTNTDFSQLIEYLKSTYGYSSNFQVLVASDGIYNKGSNPNYLLDDVNFPIHTLQLGDTARIEDLAIYSIRSNKLGFVKSKLPVRIEIKAQNFKNELVKLRISNGSKTLVTDQFKISSNSFFVEKDYFVSPDKSGLQRFKVDLVLNKNEQVKENNHHEFVVDVLDNKQNIAVCFDQYHPDVAALKSAIDDNLNYTSETINLSKKKLDLEKYNLIILYQIPSKLNAYASLIEKMKKKEIPLLMVLGGTSNLNAINSNELGVKISNVEDLFSESSFKMAENFNLFTFKDEEQNILEDLPPLLSPIVNYDFNSEYQVFGEQVIKTIETKIPQIAFSNIGNQKIGWVFGEGLWRWKLYSYRMNNSSESFSSLINRMIQYLALKVKRSQLRLSYPRNIGEGEEVVIDAEYYNKSYQLVNDANLEFLLKDSQGKTFNYQFEQNLDRYNLRLNSLAKGNYSFVINSNDLVPELKQEGNFIVSSNNNEARNLQAQKETLAQISKITSGKYFNQDEIPQIANHLLKSEYSKSTISEETKYSNLVEMLYLLIIIIILIILEWFLRKYWLGN</sequence>
<dbReference type="Proteomes" id="UP001528920">
    <property type="component" value="Unassembled WGS sequence"/>
</dbReference>
<feature type="transmembrane region" description="Helical" evidence="1">
    <location>
        <begin position="12"/>
        <end position="31"/>
    </location>
</feature>
<organism evidence="2 3">
    <name type="scientific">Paralabilibaculum antarcticum</name>
    <dbReference type="NCBI Taxonomy" id="2912572"/>
    <lineage>
        <taxon>Bacteria</taxon>
        <taxon>Pseudomonadati</taxon>
        <taxon>Bacteroidota</taxon>
        <taxon>Bacteroidia</taxon>
        <taxon>Marinilabiliales</taxon>
        <taxon>Marinifilaceae</taxon>
        <taxon>Paralabilibaculum</taxon>
    </lineage>
</organism>
<dbReference type="PANTHER" id="PTHR37947">
    <property type="entry name" value="BLL2462 PROTEIN"/>
    <property type="match status" value="1"/>
</dbReference>
<dbReference type="RefSeq" id="WP_275107873.1">
    <property type="nucleotide sequence ID" value="NZ_JAKJSC010000001.1"/>
</dbReference>
<comment type="caution">
    <text evidence="2">The sequence shown here is derived from an EMBL/GenBank/DDBJ whole genome shotgun (WGS) entry which is preliminary data.</text>
</comment>
<keyword evidence="1" id="KW-0812">Transmembrane</keyword>
<dbReference type="SUPFAM" id="SSF52317">
    <property type="entry name" value="Class I glutamine amidotransferase-like"/>
    <property type="match status" value="1"/>
</dbReference>
<accession>A0ABT5VM69</accession>
<gene>
    <name evidence="2" type="ORF">L3049_00825</name>
</gene>
<keyword evidence="1" id="KW-0472">Membrane</keyword>
<proteinExistence type="predicted"/>
<protein>
    <recommendedName>
        <fullName evidence="4">VWA domain-containing protein</fullName>
    </recommendedName>
</protein>
<dbReference type="InterPro" id="IPR029062">
    <property type="entry name" value="Class_I_gatase-like"/>
</dbReference>
<dbReference type="PANTHER" id="PTHR37947:SF1">
    <property type="entry name" value="BLL2462 PROTEIN"/>
    <property type="match status" value="1"/>
</dbReference>
<evidence type="ECO:0000256" key="1">
    <source>
        <dbReference type="SAM" id="Phobius"/>
    </source>
</evidence>
<feature type="transmembrane region" description="Helical" evidence="1">
    <location>
        <begin position="673"/>
        <end position="690"/>
    </location>
</feature>
<dbReference type="EMBL" id="JAKJSC010000001">
    <property type="protein sequence ID" value="MDE5416531.1"/>
    <property type="molecule type" value="Genomic_DNA"/>
</dbReference>
<feature type="transmembrane region" description="Helical" evidence="1">
    <location>
        <begin position="43"/>
        <end position="63"/>
    </location>
</feature>